<feature type="non-terminal residue" evidence="1">
    <location>
        <position position="159"/>
    </location>
</feature>
<dbReference type="AlphaFoldDB" id="A0A538T1I8"/>
<gene>
    <name evidence="1" type="ORF">E6K72_03615</name>
</gene>
<dbReference type="EMBL" id="VBOS01000121">
    <property type="protein sequence ID" value="TMQ57497.1"/>
    <property type="molecule type" value="Genomic_DNA"/>
</dbReference>
<proteinExistence type="predicted"/>
<organism evidence="1 2">
    <name type="scientific">Eiseniibacteriota bacterium</name>
    <dbReference type="NCBI Taxonomy" id="2212470"/>
    <lineage>
        <taxon>Bacteria</taxon>
        <taxon>Candidatus Eiseniibacteriota</taxon>
    </lineage>
</organism>
<evidence type="ECO:0000313" key="2">
    <source>
        <dbReference type="Proteomes" id="UP000317716"/>
    </source>
</evidence>
<evidence type="ECO:0000313" key="1">
    <source>
        <dbReference type="EMBL" id="TMQ57497.1"/>
    </source>
</evidence>
<protein>
    <submittedName>
        <fullName evidence="1">Uncharacterized protein</fullName>
    </submittedName>
</protein>
<name>A0A538T1I8_UNCEI</name>
<sequence length="159" mass="17282">MIGNRFRGFALVFLIGISGPGIECTFAQGVKVPDAREAVDRHIAAIGGREALEAARTTHLWLTLTAFGLTGRTEVWLAAPDRRATAVTLGPFTLKDGCDSSRAWRTDPTGQVIALDGHDLEEAKADTWFENDRWLAPDFGGGRVTVVGPEDNARGKYWV</sequence>
<reference evidence="1 2" key="1">
    <citation type="journal article" date="2019" name="Nat. Microbiol.">
        <title>Mediterranean grassland soil C-N compound turnover is dependent on rainfall and depth, and is mediated by genomically divergent microorganisms.</title>
        <authorList>
            <person name="Diamond S."/>
            <person name="Andeer P.F."/>
            <person name="Li Z."/>
            <person name="Crits-Christoph A."/>
            <person name="Burstein D."/>
            <person name="Anantharaman K."/>
            <person name="Lane K.R."/>
            <person name="Thomas B.C."/>
            <person name="Pan C."/>
            <person name="Northen T.R."/>
            <person name="Banfield J.F."/>
        </authorList>
    </citation>
    <scope>NUCLEOTIDE SEQUENCE [LARGE SCALE GENOMIC DNA]</scope>
    <source>
        <strain evidence="1">WS_2</strain>
    </source>
</reference>
<accession>A0A538T1I8</accession>
<dbReference type="Proteomes" id="UP000317716">
    <property type="component" value="Unassembled WGS sequence"/>
</dbReference>
<comment type="caution">
    <text evidence="1">The sequence shown here is derived from an EMBL/GenBank/DDBJ whole genome shotgun (WGS) entry which is preliminary data.</text>
</comment>